<dbReference type="GO" id="GO:0006313">
    <property type="term" value="P:DNA transposition"/>
    <property type="evidence" value="ECO:0007669"/>
    <property type="project" value="InterPro"/>
</dbReference>
<name>A0A8J7KMX2_9ACTN</name>
<feature type="compositionally biased region" description="Polar residues" evidence="1">
    <location>
        <begin position="126"/>
        <end position="139"/>
    </location>
</feature>
<gene>
    <name evidence="3" type="ORF">IW245_000711</name>
</gene>
<evidence type="ECO:0000256" key="1">
    <source>
        <dbReference type="SAM" id="MobiDB-lite"/>
    </source>
</evidence>
<keyword evidence="4" id="KW-1185">Reference proteome</keyword>
<accession>A0A8J7KMX2</accession>
<dbReference type="GO" id="GO:0004803">
    <property type="term" value="F:transposase activity"/>
    <property type="evidence" value="ECO:0007669"/>
    <property type="project" value="InterPro"/>
</dbReference>
<feature type="region of interest" description="Disordered" evidence="1">
    <location>
        <begin position="116"/>
        <end position="139"/>
    </location>
</feature>
<dbReference type="AlphaFoldDB" id="A0A8J7KMX2"/>
<dbReference type="Proteomes" id="UP000622552">
    <property type="component" value="Unassembled WGS sequence"/>
</dbReference>
<protein>
    <recommendedName>
        <fullName evidence="2">Transposase IS4-like domain-containing protein</fullName>
    </recommendedName>
</protein>
<proteinExistence type="predicted"/>
<dbReference type="Pfam" id="PF01609">
    <property type="entry name" value="DDE_Tnp_1"/>
    <property type="match status" value="1"/>
</dbReference>
<dbReference type="EMBL" id="JADOUF010000001">
    <property type="protein sequence ID" value="MBG6134517.1"/>
    <property type="molecule type" value="Genomic_DNA"/>
</dbReference>
<dbReference type="InterPro" id="IPR002559">
    <property type="entry name" value="Transposase_11"/>
</dbReference>
<organism evidence="3 4">
    <name type="scientific">Longispora fulva</name>
    <dbReference type="NCBI Taxonomy" id="619741"/>
    <lineage>
        <taxon>Bacteria</taxon>
        <taxon>Bacillati</taxon>
        <taxon>Actinomycetota</taxon>
        <taxon>Actinomycetes</taxon>
        <taxon>Micromonosporales</taxon>
        <taxon>Micromonosporaceae</taxon>
        <taxon>Longispora</taxon>
    </lineage>
</organism>
<comment type="caution">
    <text evidence="3">The sequence shown here is derived from an EMBL/GenBank/DDBJ whole genome shotgun (WGS) entry which is preliminary data.</text>
</comment>
<feature type="domain" description="Transposase IS4-like" evidence="2">
    <location>
        <begin position="3"/>
        <end position="112"/>
    </location>
</feature>
<evidence type="ECO:0000313" key="4">
    <source>
        <dbReference type="Proteomes" id="UP000622552"/>
    </source>
</evidence>
<evidence type="ECO:0000313" key="3">
    <source>
        <dbReference type="EMBL" id="MBG6134517.1"/>
    </source>
</evidence>
<dbReference type="GO" id="GO:0003677">
    <property type="term" value="F:DNA binding"/>
    <property type="evidence" value="ECO:0007669"/>
    <property type="project" value="InterPro"/>
</dbReference>
<evidence type="ECO:0000259" key="2">
    <source>
        <dbReference type="Pfam" id="PF01609"/>
    </source>
</evidence>
<reference evidence="3" key="1">
    <citation type="submission" date="2020-11" db="EMBL/GenBank/DDBJ databases">
        <title>Sequencing the genomes of 1000 actinobacteria strains.</title>
        <authorList>
            <person name="Klenk H.-P."/>
        </authorList>
    </citation>
    <scope>NUCLEOTIDE SEQUENCE</scope>
    <source>
        <strain evidence="3">DSM 45356</strain>
    </source>
</reference>
<sequence length="139" mass="15281">MRLIDASPLPCGMSRETVKRSELAGCASYGYCASHSRWYWGLKLYLVTSLDGMPYAWCLADPKLGEREVAAELLEHARDQQFLAGGVVLIGDKGFAGADFARQMTELGITFVRPDRRDETADMGTSPRSVNASNQSSTR</sequence>